<dbReference type="PROSITE" id="PS50893">
    <property type="entry name" value="ABC_TRANSPORTER_2"/>
    <property type="match status" value="1"/>
</dbReference>
<proteinExistence type="inferred from homology"/>
<dbReference type="GeneID" id="34525889"/>
<organism evidence="12 13">
    <name type="scientific">Huiozyma naganishii (strain ATCC MYA-139 / BCRC 22969 / CBS 8797 / KCTC 17520 / NBRC 10181 / NCYC 3082 / Yp74L-3)</name>
    <name type="common">Yeast</name>
    <name type="synonym">Kazachstania naganishii</name>
    <dbReference type="NCBI Taxonomy" id="1071383"/>
    <lineage>
        <taxon>Eukaryota</taxon>
        <taxon>Fungi</taxon>
        <taxon>Dikarya</taxon>
        <taxon>Ascomycota</taxon>
        <taxon>Saccharomycotina</taxon>
        <taxon>Saccharomycetes</taxon>
        <taxon>Saccharomycetales</taxon>
        <taxon>Saccharomycetaceae</taxon>
        <taxon>Huiozyma</taxon>
    </lineage>
</organism>
<keyword evidence="3 9" id="KW-0812">Transmembrane</keyword>
<dbReference type="KEGG" id="kng:KNAG_0D04550"/>
<dbReference type="GO" id="GO:0042758">
    <property type="term" value="P:long-chain fatty acid catabolic process"/>
    <property type="evidence" value="ECO:0007669"/>
    <property type="project" value="EnsemblFungi"/>
</dbReference>
<evidence type="ECO:0000256" key="3">
    <source>
        <dbReference type="ARBA" id="ARBA00022692"/>
    </source>
</evidence>
<keyword evidence="6 9" id="KW-1133">Transmembrane helix</keyword>
<dbReference type="GO" id="GO:0005524">
    <property type="term" value="F:ATP binding"/>
    <property type="evidence" value="ECO:0007669"/>
    <property type="project" value="UniProtKB-KW"/>
</dbReference>
<dbReference type="InterPro" id="IPR036640">
    <property type="entry name" value="ABC1_TM_sf"/>
</dbReference>
<dbReference type="SUPFAM" id="SSF90123">
    <property type="entry name" value="ABC transporter transmembrane region"/>
    <property type="match status" value="1"/>
</dbReference>
<feature type="compositionally biased region" description="Basic and acidic residues" evidence="8">
    <location>
        <begin position="37"/>
        <end position="52"/>
    </location>
</feature>
<feature type="transmembrane region" description="Helical" evidence="9">
    <location>
        <begin position="15"/>
        <end position="32"/>
    </location>
</feature>
<feature type="region of interest" description="Disordered" evidence="8">
    <location>
        <begin position="775"/>
        <end position="822"/>
    </location>
</feature>
<dbReference type="HOGENOM" id="CLU_007587_5_0_1"/>
<feature type="domain" description="ABC transporter" evidence="10">
    <location>
        <begin position="469"/>
        <end position="738"/>
    </location>
</feature>
<comment type="similarity">
    <text evidence="1">Belongs to the ABC transporter superfamily. ABCD family. Peroxisomal fatty acyl CoA transporter (TC 3.A.1.203) subfamily.</text>
</comment>
<evidence type="ECO:0000313" key="12">
    <source>
        <dbReference type="EMBL" id="CCK70200.1"/>
    </source>
</evidence>
<dbReference type="Pfam" id="PF06472">
    <property type="entry name" value="ABC_membrane_2"/>
    <property type="match status" value="1"/>
</dbReference>
<accession>J7R5R7</accession>
<dbReference type="InterPro" id="IPR011527">
    <property type="entry name" value="ABC1_TM_dom"/>
</dbReference>
<evidence type="ECO:0000256" key="2">
    <source>
        <dbReference type="ARBA" id="ARBA00022448"/>
    </source>
</evidence>
<dbReference type="GO" id="GO:0005324">
    <property type="term" value="F:long-chain fatty acid transmembrane transporter activity"/>
    <property type="evidence" value="ECO:0007669"/>
    <property type="project" value="EnsemblFungi"/>
</dbReference>
<evidence type="ECO:0008006" key="14">
    <source>
        <dbReference type="Google" id="ProtNLM"/>
    </source>
</evidence>
<feature type="transmembrane region" description="Helical" evidence="9">
    <location>
        <begin position="366"/>
        <end position="385"/>
    </location>
</feature>
<dbReference type="GO" id="GO:0015867">
    <property type="term" value="P:ATP transport"/>
    <property type="evidence" value="ECO:0007669"/>
    <property type="project" value="EnsemblFungi"/>
</dbReference>
<dbReference type="OMA" id="CHRTSLW"/>
<reference evidence="12 13" key="1">
    <citation type="journal article" date="2011" name="Proc. Natl. Acad. Sci. U.S.A.">
        <title>Evolutionary erosion of yeast sex chromosomes by mating-type switching accidents.</title>
        <authorList>
            <person name="Gordon J.L."/>
            <person name="Armisen D."/>
            <person name="Proux-Wera E."/>
            <person name="Oheigeartaigh S.S."/>
            <person name="Byrne K.P."/>
            <person name="Wolfe K.H."/>
        </authorList>
    </citation>
    <scope>NUCLEOTIDE SEQUENCE [LARGE SCALE GENOMIC DNA]</scope>
    <source>
        <strain evidence="13">ATCC MYA-139 / BCRC 22969 / CBS 8797 / CCRC 22969 / KCTC 17520 / NBRC 10181 / NCYC 3082</strain>
    </source>
</reference>
<feature type="compositionally biased region" description="Basic residues" evidence="8">
    <location>
        <begin position="55"/>
        <end position="66"/>
    </location>
</feature>
<dbReference type="InterPro" id="IPR003593">
    <property type="entry name" value="AAA+_ATPase"/>
</dbReference>
<gene>
    <name evidence="12" type="primary">KNAG0D04550</name>
    <name evidence="12" type="ordered locus">KNAG_0D04550</name>
</gene>
<dbReference type="GO" id="GO:0007031">
    <property type="term" value="P:peroxisome organization"/>
    <property type="evidence" value="ECO:0007669"/>
    <property type="project" value="TreeGrafter"/>
</dbReference>
<name>J7R5R7_HUIN7</name>
<dbReference type="PROSITE" id="PS50929">
    <property type="entry name" value="ABC_TM1F"/>
    <property type="match status" value="1"/>
</dbReference>
<feature type="transmembrane region" description="Helical" evidence="9">
    <location>
        <begin position="126"/>
        <end position="149"/>
    </location>
</feature>
<dbReference type="SMART" id="SM00382">
    <property type="entry name" value="AAA"/>
    <property type="match status" value="1"/>
</dbReference>
<keyword evidence="13" id="KW-1185">Reference proteome</keyword>
<reference evidence="13" key="2">
    <citation type="submission" date="2012-08" db="EMBL/GenBank/DDBJ databases">
        <title>Genome sequence of Kazachstania naganishii.</title>
        <authorList>
            <person name="Gordon J.L."/>
            <person name="Armisen D."/>
            <person name="Proux-Wera E."/>
            <person name="OhEigeartaigh S.S."/>
            <person name="Byrne K.P."/>
            <person name="Wolfe K.H."/>
        </authorList>
    </citation>
    <scope>NUCLEOTIDE SEQUENCE [LARGE SCALE GENOMIC DNA]</scope>
    <source>
        <strain evidence="13">ATCC MYA-139 / BCRC 22969 / CBS 8797 / CCRC 22969 / KCTC 17520 / NBRC 10181 / NCYC 3082</strain>
    </source>
</reference>
<dbReference type="GO" id="GO:0006635">
    <property type="term" value="P:fatty acid beta-oxidation"/>
    <property type="evidence" value="ECO:0007669"/>
    <property type="project" value="EnsemblFungi"/>
</dbReference>
<evidence type="ECO:0000256" key="5">
    <source>
        <dbReference type="ARBA" id="ARBA00022840"/>
    </source>
</evidence>
<dbReference type="PANTHER" id="PTHR11384:SF69">
    <property type="entry name" value="PEROXISOMAL LONG-CHAIN FATTY ACID IMPORT PROTEIN 1"/>
    <property type="match status" value="1"/>
</dbReference>
<dbReference type="PANTHER" id="PTHR11384">
    <property type="entry name" value="ATP-BINDING CASSETTE, SUB-FAMILY D MEMBER"/>
    <property type="match status" value="1"/>
</dbReference>
<dbReference type="GO" id="GO:0015916">
    <property type="term" value="P:fatty-acyl-CoA transport"/>
    <property type="evidence" value="ECO:0007669"/>
    <property type="project" value="EnsemblFungi"/>
</dbReference>
<evidence type="ECO:0000256" key="7">
    <source>
        <dbReference type="ARBA" id="ARBA00023136"/>
    </source>
</evidence>
<dbReference type="SUPFAM" id="SSF52540">
    <property type="entry name" value="P-loop containing nucleoside triphosphate hydrolases"/>
    <property type="match status" value="1"/>
</dbReference>
<dbReference type="InterPro" id="IPR003439">
    <property type="entry name" value="ABC_transporter-like_ATP-bd"/>
</dbReference>
<dbReference type="Gene3D" id="3.40.50.300">
    <property type="entry name" value="P-loop containing nucleotide triphosphate hydrolases"/>
    <property type="match status" value="1"/>
</dbReference>
<dbReference type="Proteomes" id="UP000006310">
    <property type="component" value="Chromosome 4"/>
</dbReference>
<dbReference type="GO" id="GO:0016887">
    <property type="term" value="F:ATP hydrolysis activity"/>
    <property type="evidence" value="ECO:0007669"/>
    <property type="project" value="InterPro"/>
</dbReference>
<keyword evidence="5" id="KW-0067">ATP-binding</keyword>
<feature type="compositionally biased region" description="Polar residues" evidence="8">
    <location>
        <begin position="775"/>
        <end position="793"/>
    </location>
</feature>
<keyword evidence="7 9" id="KW-0472">Membrane</keyword>
<evidence type="ECO:0000256" key="9">
    <source>
        <dbReference type="SAM" id="Phobius"/>
    </source>
</evidence>
<dbReference type="GO" id="GO:0015910">
    <property type="term" value="P:long-chain fatty acid import into peroxisome"/>
    <property type="evidence" value="ECO:0007669"/>
    <property type="project" value="EnsemblFungi"/>
</dbReference>
<feature type="domain" description="ABC transmembrane type-1" evidence="11">
    <location>
        <begin position="134"/>
        <end position="367"/>
    </location>
</feature>
<dbReference type="STRING" id="1071383.J7R5R7"/>
<dbReference type="InterPro" id="IPR027417">
    <property type="entry name" value="P-loop_NTPase"/>
</dbReference>
<sequence length="822" mass="92828">MRSPVLNFYQRHRVAILRSSYVVLLFTTLIGTGSSSKKTDKKGPSVEKDGGCSKKSGKHLSKKINKVNKSGFELGTDSDDSDTASVTSSDDKLEVAQSSPAPLGPERDLERRKEFLFGLVFRDKKCLLLLCTQAVLLIIRTFLSLHVATLDGKLVSTLVKAEYANFVKILLGQWMLLGIPASFINSLIAYATKCCSIAINRRVSKHLLNKYLSNHHVFYAVAAASPEVQYNLTSDIYTFANNSSLLLNQLLKPMLDLLLCSFKLLMSNSSMMGEGTLALGLIVYMSNSMIRLIQPNFTKLTMIRSSLESWFRSLHSNLHTNNEEIALLNGQSRELTNLDYSFYRLVLFLNREIKAKALYDLASTFIIKYTWGAAGLILCSIPIFFKDKTEIISKSTSHDMTADFITNRRLLVTASGSIGRFVELKKNIQQLKGVRIRLNQFNNLLDKHSNVQTSLDEENDKIEYNDFLIKFENVPLVTPADQVLVEELNFELSHGHHLLIIGPNGCGKSSLFRILGGLWPMRSSYSGKPTKLTMPRRIIGQDCAIFYLPQRPYMSNQSSFREQIIYPDSLEQFEERFQNDFAAGDGELTNILKLLDLEDLISENMAIALASSLVKGTTDESPPAESIDIKEAFDLVRNWSEELSIGVQQRLAMARMYYHRPKFAVLDECTSAVSPDMEQKMYSTAQELGISLISVCHRTSLWHFHDHLLRFDGKGGYQFGPFDPIERLNAEEKLIELNNLLDQQVPLWEKKLKDLSIARKSNIIKKSETELNLLSQKNSITPAKRSSSSNQSKRLPVLSSKKKPVKKQVTENPETVRKLRKE</sequence>
<keyword evidence="4" id="KW-0547">Nucleotide-binding</keyword>
<feature type="transmembrane region" description="Helical" evidence="9">
    <location>
        <begin position="169"/>
        <end position="192"/>
    </location>
</feature>
<dbReference type="CDD" id="cd03223">
    <property type="entry name" value="ABCD_peroxisomal_ALDP"/>
    <property type="match status" value="1"/>
</dbReference>
<evidence type="ECO:0000259" key="11">
    <source>
        <dbReference type="PROSITE" id="PS50929"/>
    </source>
</evidence>
<evidence type="ECO:0000256" key="1">
    <source>
        <dbReference type="ARBA" id="ARBA00008575"/>
    </source>
</evidence>
<dbReference type="AlphaFoldDB" id="J7R5R7"/>
<dbReference type="GO" id="GO:0005778">
    <property type="term" value="C:peroxisomal membrane"/>
    <property type="evidence" value="ECO:0007669"/>
    <property type="project" value="EnsemblFungi"/>
</dbReference>
<dbReference type="GO" id="GO:0140359">
    <property type="term" value="F:ABC-type transporter activity"/>
    <property type="evidence" value="ECO:0007669"/>
    <property type="project" value="InterPro"/>
</dbReference>
<evidence type="ECO:0000259" key="10">
    <source>
        <dbReference type="PROSITE" id="PS50893"/>
    </source>
</evidence>
<dbReference type="Pfam" id="PF00005">
    <property type="entry name" value="ABC_tran"/>
    <property type="match status" value="1"/>
</dbReference>
<dbReference type="GO" id="GO:0042760">
    <property type="term" value="P:very long-chain fatty acid catabolic process"/>
    <property type="evidence" value="ECO:0007669"/>
    <property type="project" value="EnsemblFungi"/>
</dbReference>
<evidence type="ECO:0000256" key="8">
    <source>
        <dbReference type="SAM" id="MobiDB-lite"/>
    </source>
</evidence>
<dbReference type="OrthoDB" id="422637at2759"/>
<dbReference type="InterPro" id="IPR050835">
    <property type="entry name" value="ABC_transporter_sub-D"/>
</dbReference>
<dbReference type="RefSeq" id="XP_022464446.1">
    <property type="nucleotide sequence ID" value="XM_022607895.1"/>
</dbReference>
<evidence type="ECO:0000256" key="6">
    <source>
        <dbReference type="ARBA" id="ARBA00022989"/>
    </source>
</evidence>
<keyword evidence="2" id="KW-0813">Transport</keyword>
<feature type="region of interest" description="Disordered" evidence="8">
    <location>
        <begin position="33"/>
        <end position="106"/>
    </location>
</feature>
<dbReference type="eggNOG" id="KOG0064">
    <property type="taxonomic scope" value="Eukaryota"/>
</dbReference>
<protein>
    <recommendedName>
        <fullName evidence="14">ABC transporter domain-containing protein</fullName>
    </recommendedName>
</protein>
<dbReference type="EMBL" id="HE978317">
    <property type="protein sequence ID" value="CCK70200.1"/>
    <property type="molecule type" value="Genomic_DNA"/>
</dbReference>
<evidence type="ECO:0000256" key="4">
    <source>
        <dbReference type="ARBA" id="ARBA00022741"/>
    </source>
</evidence>
<evidence type="ECO:0000313" key="13">
    <source>
        <dbReference type="Proteomes" id="UP000006310"/>
    </source>
</evidence>
<dbReference type="GO" id="GO:0043190">
    <property type="term" value="C:ATP-binding cassette (ABC) transporter complex"/>
    <property type="evidence" value="ECO:0007669"/>
    <property type="project" value="EnsemblFungi"/>
</dbReference>